<dbReference type="CDD" id="cd00761">
    <property type="entry name" value="Glyco_tranf_GTA_type"/>
    <property type="match status" value="1"/>
</dbReference>
<dbReference type="Pfam" id="PF00535">
    <property type="entry name" value="Glycos_transf_2"/>
    <property type="match status" value="1"/>
</dbReference>
<keyword evidence="2" id="KW-0808">Transferase</keyword>
<reference evidence="2 3" key="1">
    <citation type="submission" date="2019-11" db="EMBL/GenBank/DDBJ databases">
        <title>Identification of a novel strain.</title>
        <authorList>
            <person name="Xu Q."/>
            <person name="Wang G."/>
        </authorList>
    </citation>
    <scope>NUCLEOTIDE SEQUENCE [LARGE SCALE GENOMIC DNA]</scope>
    <source>
        <strain evidence="3">xq</strain>
    </source>
</reference>
<keyword evidence="3" id="KW-1185">Reference proteome</keyword>
<dbReference type="PANTHER" id="PTHR43685">
    <property type="entry name" value="GLYCOSYLTRANSFERASE"/>
    <property type="match status" value="1"/>
</dbReference>
<dbReference type="InterPro" id="IPR001173">
    <property type="entry name" value="Glyco_trans_2-like"/>
</dbReference>
<name>A0A6I3KJI4_9HYPH</name>
<dbReference type="InterPro" id="IPR050834">
    <property type="entry name" value="Glycosyltransf_2"/>
</dbReference>
<dbReference type="PANTHER" id="PTHR43685:SF11">
    <property type="entry name" value="GLYCOSYLTRANSFERASE TAGX-RELATED"/>
    <property type="match status" value="1"/>
</dbReference>
<evidence type="ECO:0000313" key="3">
    <source>
        <dbReference type="Proteomes" id="UP000440694"/>
    </source>
</evidence>
<dbReference type="RefSeq" id="WP_154738562.1">
    <property type="nucleotide sequence ID" value="NZ_WMBQ01000001.1"/>
</dbReference>
<dbReference type="EMBL" id="WMBQ01000001">
    <property type="protein sequence ID" value="MTD94090.1"/>
    <property type="molecule type" value="Genomic_DNA"/>
</dbReference>
<comment type="caution">
    <text evidence="2">The sequence shown here is derived from an EMBL/GenBank/DDBJ whole genome shotgun (WGS) entry which is preliminary data.</text>
</comment>
<evidence type="ECO:0000259" key="1">
    <source>
        <dbReference type="Pfam" id="PF00535"/>
    </source>
</evidence>
<accession>A0A6I3KJI4</accession>
<evidence type="ECO:0000313" key="2">
    <source>
        <dbReference type="EMBL" id="MTD94090.1"/>
    </source>
</evidence>
<protein>
    <submittedName>
        <fullName evidence="2">Glycosyltransferase</fullName>
    </submittedName>
</protein>
<feature type="domain" description="Glycosyltransferase 2-like" evidence="1">
    <location>
        <begin position="6"/>
        <end position="116"/>
    </location>
</feature>
<dbReference type="AlphaFoldDB" id="A0A6I3KJI4"/>
<dbReference type="SUPFAM" id="SSF53448">
    <property type="entry name" value="Nucleotide-diphospho-sugar transferases"/>
    <property type="match status" value="1"/>
</dbReference>
<proteinExistence type="predicted"/>
<dbReference type="GO" id="GO:0016740">
    <property type="term" value="F:transferase activity"/>
    <property type="evidence" value="ECO:0007669"/>
    <property type="project" value="UniProtKB-KW"/>
</dbReference>
<sequence length="315" mass="35483">MPSVDIVVPCYQHGRFLRDCVESVLSQDVEQLRVIIIDNASTDDSVSVAHDLAREDARVEIVAHPRNLGSHASFNEGIDLASADYVMVLCADDILSPGSLRRAVTIMEQHPEVAFTHGTDVHWRTHEPLPDLSTADNSSWHIQSGHDFLLDRCRAPELYLAFGMVLVRTSAQKAAGYYRPALPHSDDFEMLLRLACLGAVAFTPAVLGIKRIHGENRSQEALAARWLTITRLHAALESFFGHEGKRLHDWPRLRLLAQRSLCERAYWCGVKELVRGRKDAFSFFKLAFQLDPRVALIPPLGYLARFDWSAMSFRN</sequence>
<dbReference type="Proteomes" id="UP000440694">
    <property type="component" value="Unassembled WGS sequence"/>
</dbReference>
<dbReference type="InterPro" id="IPR029044">
    <property type="entry name" value="Nucleotide-diphossugar_trans"/>
</dbReference>
<dbReference type="Gene3D" id="3.90.550.10">
    <property type="entry name" value="Spore Coat Polysaccharide Biosynthesis Protein SpsA, Chain A"/>
    <property type="match status" value="1"/>
</dbReference>
<gene>
    <name evidence="2" type="ORF">GIW81_07030</name>
</gene>
<organism evidence="2 3">
    <name type="scientific">Hyphomicrobium album</name>
    <dbReference type="NCBI Taxonomy" id="2665159"/>
    <lineage>
        <taxon>Bacteria</taxon>
        <taxon>Pseudomonadati</taxon>
        <taxon>Pseudomonadota</taxon>
        <taxon>Alphaproteobacteria</taxon>
        <taxon>Hyphomicrobiales</taxon>
        <taxon>Hyphomicrobiaceae</taxon>
        <taxon>Hyphomicrobium</taxon>
    </lineage>
</organism>